<dbReference type="PANTHER" id="PTHR47938">
    <property type="entry name" value="RESPIRATORY COMPLEX I CHAPERONE (CIA84), PUTATIVE (AFU_ORTHOLOGUE AFUA_2G06020)-RELATED"/>
    <property type="match status" value="1"/>
</dbReference>
<keyword evidence="3" id="KW-0472">Membrane</keyword>
<evidence type="ECO:0000313" key="6">
    <source>
        <dbReference type="EMBL" id="CAL4794915.1"/>
    </source>
</evidence>
<accession>A0A9P1GC84</accession>
<dbReference type="OrthoDB" id="185373at2759"/>
<feature type="transmembrane region" description="Helical" evidence="3">
    <location>
        <begin position="153"/>
        <end position="171"/>
    </location>
</feature>
<evidence type="ECO:0000313" key="7">
    <source>
        <dbReference type="Proteomes" id="UP001152797"/>
    </source>
</evidence>
<protein>
    <submittedName>
        <fullName evidence="6">Pentacotripeptide-repeat region of PRORP domain-containing protein</fullName>
    </submittedName>
</protein>
<comment type="caution">
    <text evidence="4">The sequence shown here is derived from an EMBL/GenBank/DDBJ whole genome shotgun (WGS) entry which is preliminary data.</text>
</comment>
<feature type="region of interest" description="Disordered" evidence="2">
    <location>
        <begin position="442"/>
        <end position="466"/>
    </location>
</feature>
<evidence type="ECO:0000256" key="1">
    <source>
        <dbReference type="PROSITE-ProRule" id="PRU00708"/>
    </source>
</evidence>
<evidence type="ECO:0000313" key="4">
    <source>
        <dbReference type="EMBL" id="CAI4007603.1"/>
    </source>
</evidence>
<evidence type="ECO:0000256" key="2">
    <source>
        <dbReference type="SAM" id="MobiDB-lite"/>
    </source>
</evidence>
<dbReference type="EMBL" id="CAMXCT030004090">
    <property type="protein sequence ID" value="CAL4794915.1"/>
    <property type="molecule type" value="Genomic_DNA"/>
</dbReference>
<dbReference type="EMBL" id="CAMXCT020004090">
    <property type="protein sequence ID" value="CAL1160978.1"/>
    <property type="molecule type" value="Genomic_DNA"/>
</dbReference>
<evidence type="ECO:0000313" key="5">
    <source>
        <dbReference type="EMBL" id="CAL1160978.1"/>
    </source>
</evidence>
<proteinExistence type="predicted"/>
<feature type="repeat" description="PPR" evidence="1">
    <location>
        <begin position="77"/>
        <end position="111"/>
    </location>
</feature>
<dbReference type="InterPro" id="IPR002885">
    <property type="entry name" value="PPR_rpt"/>
</dbReference>
<feature type="transmembrane region" description="Helical" evidence="3">
    <location>
        <begin position="113"/>
        <end position="133"/>
    </location>
</feature>
<dbReference type="EMBL" id="CAMXCT010004090">
    <property type="protein sequence ID" value="CAI4007603.1"/>
    <property type="molecule type" value="Genomic_DNA"/>
</dbReference>
<name>A0A9P1GC84_9DINO</name>
<dbReference type="PROSITE" id="PS51375">
    <property type="entry name" value="PPR"/>
    <property type="match status" value="1"/>
</dbReference>
<keyword evidence="3" id="KW-1133">Transmembrane helix</keyword>
<organism evidence="4">
    <name type="scientific">Cladocopium goreaui</name>
    <dbReference type="NCBI Taxonomy" id="2562237"/>
    <lineage>
        <taxon>Eukaryota</taxon>
        <taxon>Sar</taxon>
        <taxon>Alveolata</taxon>
        <taxon>Dinophyceae</taxon>
        <taxon>Suessiales</taxon>
        <taxon>Symbiodiniaceae</taxon>
        <taxon>Cladocopium</taxon>
    </lineage>
</organism>
<dbReference type="Pfam" id="PF13812">
    <property type="entry name" value="PPR_3"/>
    <property type="match status" value="1"/>
</dbReference>
<reference evidence="5" key="2">
    <citation type="submission" date="2024-04" db="EMBL/GenBank/DDBJ databases">
        <authorList>
            <person name="Chen Y."/>
            <person name="Shah S."/>
            <person name="Dougan E. K."/>
            <person name="Thang M."/>
            <person name="Chan C."/>
        </authorList>
    </citation>
    <scope>NUCLEOTIDE SEQUENCE [LARGE SCALE GENOMIC DNA]</scope>
</reference>
<dbReference type="Gene3D" id="1.25.40.10">
    <property type="entry name" value="Tetratricopeptide repeat domain"/>
    <property type="match status" value="3"/>
</dbReference>
<keyword evidence="3" id="KW-0812">Transmembrane</keyword>
<evidence type="ECO:0000256" key="3">
    <source>
        <dbReference type="SAM" id="Phobius"/>
    </source>
</evidence>
<sequence length="466" mass="50996">MADPDTVLEYNAVIGARGRESRWSESLVLLELLVQRGLVATMVSRSAGLGACAKAQRWQNSMELLQGLVRAETLRPNAIPFNAVISGCGKSGEWKLSHQTLEILRCSGILPTLLSFGAALTAITTGVLVDTWLKALHLYSQMWWMHLLPDLVAFNALGSAAAVSGQWLLMLRLMEDATKMRLQCDAITGTALVSACETLSAWQEGLVSWRSLRQDGMAVNLIQLNSVISNVGKGLCWDLAAELLQMSLQPDEVTLTASLAACCDAMQWDTALDCFLMATGGWSSRASVTALLGSLRGAQQWRMAWHSWEQLQVSPDLPCVNELVSTSALSFHWPQALVDFHLLQELRLKTDTVALNSLLAAFLPLGKWQQIMLYLDDIRDLKGFCCVATCYARAAQRERLLALLRHSNSLRHRAPAVASSCPSRSVRRTPADSHLALAQQGCEGARQGGNAPPRGTFAQRPWSWSG</sequence>
<keyword evidence="7" id="KW-1185">Reference proteome</keyword>
<gene>
    <name evidence="4" type="ORF">C1SCF055_LOCUS33145</name>
</gene>
<dbReference type="AlphaFoldDB" id="A0A9P1GC84"/>
<dbReference type="Proteomes" id="UP001152797">
    <property type="component" value="Unassembled WGS sequence"/>
</dbReference>
<dbReference type="InterPro" id="IPR011990">
    <property type="entry name" value="TPR-like_helical_dom_sf"/>
</dbReference>
<dbReference type="GO" id="GO:0003729">
    <property type="term" value="F:mRNA binding"/>
    <property type="evidence" value="ECO:0007669"/>
    <property type="project" value="TreeGrafter"/>
</dbReference>
<reference evidence="4" key="1">
    <citation type="submission" date="2022-10" db="EMBL/GenBank/DDBJ databases">
        <authorList>
            <person name="Chen Y."/>
            <person name="Dougan E. K."/>
            <person name="Chan C."/>
            <person name="Rhodes N."/>
            <person name="Thang M."/>
        </authorList>
    </citation>
    <scope>NUCLEOTIDE SEQUENCE</scope>
</reference>
<dbReference type="PANTHER" id="PTHR47938:SF35">
    <property type="entry name" value="PENTATRICOPEPTIDE REPEAT-CONTAINING PROTEIN 4, MITOCHONDRIAL-RELATED"/>
    <property type="match status" value="1"/>
</dbReference>